<evidence type="ECO:0000313" key="2">
    <source>
        <dbReference type="Proteomes" id="UP000271889"/>
    </source>
</evidence>
<reference evidence="1 2" key="1">
    <citation type="submission" date="2018-11" db="EMBL/GenBank/DDBJ databases">
        <authorList>
            <consortium name="Pathogen Informatics"/>
        </authorList>
    </citation>
    <scope>NUCLEOTIDE SEQUENCE [LARGE SCALE GENOMIC DNA]</scope>
</reference>
<dbReference type="AlphaFoldDB" id="A0A3P7N202"/>
<keyword evidence="2" id="KW-1185">Reference proteome</keyword>
<dbReference type="EMBL" id="UYRV01109106">
    <property type="protein sequence ID" value="VDN24941.1"/>
    <property type="molecule type" value="Genomic_DNA"/>
</dbReference>
<accession>A0A3P7N202</accession>
<evidence type="ECO:0000313" key="1">
    <source>
        <dbReference type="EMBL" id="VDN24941.1"/>
    </source>
</evidence>
<gene>
    <name evidence="1" type="ORF">CGOC_LOCUS9955</name>
</gene>
<dbReference type="Proteomes" id="UP000271889">
    <property type="component" value="Unassembled WGS sequence"/>
</dbReference>
<protein>
    <submittedName>
        <fullName evidence="1">Uncharacterized protein</fullName>
    </submittedName>
</protein>
<name>A0A3P7N202_CYLGO</name>
<proteinExistence type="predicted"/>
<organism evidence="1 2">
    <name type="scientific">Cylicostephanus goldi</name>
    <name type="common">Nematode worm</name>
    <dbReference type="NCBI Taxonomy" id="71465"/>
    <lineage>
        <taxon>Eukaryota</taxon>
        <taxon>Metazoa</taxon>
        <taxon>Ecdysozoa</taxon>
        <taxon>Nematoda</taxon>
        <taxon>Chromadorea</taxon>
        <taxon>Rhabditida</taxon>
        <taxon>Rhabditina</taxon>
        <taxon>Rhabditomorpha</taxon>
        <taxon>Strongyloidea</taxon>
        <taxon>Strongylidae</taxon>
        <taxon>Cylicostephanus</taxon>
    </lineage>
</organism>
<sequence>MMQLDALRSKHMRLMQVKSFGMKCADDYQSYPDVLMYRLESKKLQLQIGLHCRVLIVELARFRQSHQLDALHPQSAIDRQSAAILAVVVSTVMKQGNS</sequence>